<name>A0A377V9Q6_KLEPN</name>
<organism evidence="2 3">
    <name type="scientific">Klebsiella pneumoniae</name>
    <dbReference type="NCBI Taxonomy" id="573"/>
    <lineage>
        <taxon>Bacteria</taxon>
        <taxon>Pseudomonadati</taxon>
        <taxon>Pseudomonadota</taxon>
        <taxon>Gammaproteobacteria</taxon>
        <taxon>Enterobacterales</taxon>
        <taxon>Enterobacteriaceae</taxon>
        <taxon>Klebsiella/Raoultella group</taxon>
        <taxon>Klebsiella</taxon>
        <taxon>Klebsiella pneumoniae complex</taxon>
    </lineage>
</organism>
<sequence>MQRVTLTLDDDLLAALDALSARRGYHNRSEAVRDILRDALNQDPPSPESRRGMPFCRTCMNMRNANWRAGWWPPSIIITISPSPRCMCISVMTTAWRLRC</sequence>
<dbReference type="CDD" id="cd22231">
    <property type="entry name" value="RHH_NikR_HicB-like"/>
    <property type="match status" value="1"/>
</dbReference>
<protein>
    <submittedName>
        <fullName evidence="2">Nickel responsive regulator NikR</fullName>
    </submittedName>
</protein>
<dbReference type="InterPro" id="IPR002145">
    <property type="entry name" value="CopG"/>
</dbReference>
<dbReference type="Pfam" id="PF01402">
    <property type="entry name" value="RHH_1"/>
    <property type="match status" value="1"/>
</dbReference>
<evidence type="ECO:0000259" key="1">
    <source>
        <dbReference type="Pfam" id="PF01402"/>
    </source>
</evidence>
<accession>A0A377V9Q6</accession>
<reference evidence="2 3" key="1">
    <citation type="submission" date="2018-06" db="EMBL/GenBank/DDBJ databases">
        <authorList>
            <consortium name="Pathogen Informatics"/>
            <person name="Doyle S."/>
        </authorList>
    </citation>
    <scope>NUCLEOTIDE SEQUENCE [LARGE SCALE GENOMIC DNA]</scope>
    <source>
        <strain evidence="2 3">NCTC13443</strain>
    </source>
</reference>
<proteinExistence type="predicted"/>
<evidence type="ECO:0000313" key="2">
    <source>
        <dbReference type="EMBL" id="STT07014.1"/>
    </source>
</evidence>
<dbReference type="InterPro" id="IPR050192">
    <property type="entry name" value="CopG/NikR_regulator"/>
</dbReference>
<dbReference type="Gene3D" id="1.10.1220.10">
    <property type="entry name" value="Met repressor-like"/>
    <property type="match status" value="1"/>
</dbReference>
<dbReference type="GO" id="GO:0006355">
    <property type="term" value="P:regulation of DNA-templated transcription"/>
    <property type="evidence" value="ECO:0007669"/>
    <property type="project" value="InterPro"/>
</dbReference>
<dbReference type="Proteomes" id="UP000255518">
    <property type="component" value="Unassembled WGS sequence"/>
</dbReference>
<dbReference type="SUPFAM" id="SSF47598">
    <property type="entry name" value="Ribbon-helix-helix"/>
    <property type="match status" value="1"/>
</dbReference>
<evidence type="ECO:0000313" key="3">
    <source>
        <dbReference type="Proteomes" id="UP000255518"/>
    </source>
</evidence>
<dbReference type="InterPro" id="IPR013321">
    <property type="entry name" value="Arc_rbn_hlx_hlx"/>
</dbReference>
<dbReference type="PANTHER" id="PTHR34719:SF2">
    <property type="entry name" value="NICKEL-RESPONSIVE REGULATOR"/>
    <property type="match status" value="1"/>
</dbReference>
<dbReference type="InterPro" id="IPR010985">
    <property type="entry name" value="Ribbon_hlx_hlx"/>
</dbReference>
<dbReference type="AlphaFoldDB" id="A0A377V9Q6"/>
<feature type="domain" description="Ribbon-helix-helix protein CopG" evidence="1">
    <location>
        <begin position="3"/>
        <end position="42"/>
    </location>
</feature>
<dbReference type="PANTHER" id="PTHR34719">
    <property type="entry name" value="NICKEL-RESPONSIVE REGULATOR"/>
    <property type="match status" value="1"/>
</dbReference>
<gene>
    <name evidence="2" type="primary">nikR</name>
    <name evidence="2" type="ORF">NCTC13443_06982</name>
</gene>
<dbReference type="EMBL" id="UGKT01000001">
    <property type="protein sequence ID" value="STT07014.1"/>
    <property type="molecule type" value="Genomic_DNA"/>
</dbReference>
<dbReference type="GO" id="GO:0043565">
    <property type="term" value="F:sequence-specific DNA binding"/>
    <property type="evidence" value="ECO:0007669"/>
    <property type="project" value="UniProtKB-ARBA"/>
</dbReference>